<dbReference type="InterPro" id="IPR050984">
    <property type="entry name" value="Gfo/Idh/MocA_domain"/>
</dbReference>
<dbReference type="PANTHER" id="PTHR22604">
    <property type="entry name" value="OXIDOREDUCTASES"/>
    <property type="match status" value="1"/>
</dbReference>
<dbReference type="PRINTS" id="PR01775">
    <property type="entry name" value="GLFROXRDTASE"/>
</dbReference>
<dbReference type="Pfam" id="PF22725">
    <property type="entry name" value="GFO_IDH_MocA_C3"/>
    <property type="match status" value="1"/>
</dbReference>
<reference evidence="7" key="4">
    <citation type="journal article" date="2019" name="PLoS Comput. Biol.">
        <title>Functional analysis of Rossmann-like domains reveals convergent evolution of topology and reaction pathways.</title>
        <authorList>
            <person name="Medvedev K.E."/>
            <person name="Kinch L.N."/>
            <person name="Schaeffer R.D."/>
            <person name="Grishin N.V."/>
        </authorList>
    </citation>
    <scope>NUCLEOTIDE SEQUENCE</scope>
</reference>
<dbReference type="PANTHER" id="PTHR22604:SF105">
    <property type="entry name" value="TRANS-1,2-DIHYDROBENZENE-1,2-DIOL DEHYDROGENASE"/>
    <property type="match status" value="1"/>
</dbReference>
<dbReference type="InterPro" id="IPR008354">
    <property type="entry name" value="Glc-Fru_OxRdtase_bac"/>
</dbReference>
<dbReference type="InterPro" id="IPR000683">
    <property type="entry name" value="Gfo/Idh/MocA-like_OxRdtase_N"/>
</dbReference>
<dbReference type="AlphaFoldDB" id="A0A8B6XA73"/>
<dbReference type="Pfam" id="PF01408">
    <property type="entry name" value="GFO_IDH_MocA"/>
    <property type="match status" value="1"/>
</dbReference>
<dbReference type="InterPro" id="IPR036291">
    <property type="entry name" value="NAD(P)-bd_dom_sf"/>
</dbReference>
<evidence type="ECO:0000313" key="6">
    <source>
        <dbReference type="Proteomes" id="UP000675920"/>
    </source>
</evidence>
<keyword evidence="2" id="KW-0560">Oxidoreductase</keyword>
<protein>
    <submittedName>
        <fullName evidence="7">Gfo/Idh/MocA family protein</fullName>
    </submittedName>
</protein>
<feature type="compositionally biased region" description="Basic and acidic residues" evidence="3">
    <location>
        <begin position="351"/>
        <end position="360"/>
    </location>
</feature>
<reference evidence="7" key="1">
    <citation type="journal article" date="2015" name="Biochem. Mol. Biol. Educ.">
        <title>Proteopedia: Rossmann fold: A beta-alpha-beta fold at dinucleotide binding sites.</title>
        <authorList>
            <person name="Hanukoglu I."/>
        </authorList>
    </citation>
    <scope>NUCLEOTIDE SEQUENCE</scope>
</reference>
<organism evidence="6 7">
    <name type="scientific">Derxia gummosa DSM 723</name>
    <dbReference type="NCBI Taxonomy" id="1121388"/>
    <lineage>
        <taxon>Bacteria</taxon>
        <taxon>Pseudomonadati</taxon>
        <taxon>Pseudomonadota</taxon>
        <taxon>Betaproteobacteria</taxon>
        <taxon>Burkholderiales</taxon>
        <taxon>Alcaligenaceae</taxon>
        <taxon>Derxia</taxon>
    </lineage>
</organism>
<feature type="region of interest" description="Disordered" evidence="3">
    <location>
        <begin position="345"/>
        <end position="380"/>
    </location>
</feature>
<evidence type="ECO:0000259" key="4">
    <source>
        <dbReference type="Pfam" id="PF01408"/>
    </source>
</evidence>
<reference evidence="7" key="2">
    <citation type="journal article" date="2016" name="Protein Sci.">
        <title>Structural and functional features of the NAD(P) dependent Gfo/Idh/MocA protein family oxidoreductases.</title>
        <authorList>
            <person name="Taberman H."/>
            <person name="Parkkinen T."/>
            <person name="Rouvinen J."/>
        </authorList>
    </citation>
    <scope>NUCLEOTIDE SEQUENCE</scope>
</reference>
<name>A0A8B6XA73_9BURK</name>
<dbReference type="SUPFAM" id="SSF51735">
    <property type="entry name" value="NAD(P)-binding Rossmann-fold domains"/>
    <property type="match status" value="1"/>
</dbReference>
<accession>A0A8B6XA73</accession>
<feature type="domain" description="GFO/IDH/MocA-like oxidoreductase" evidence="5">
    <location>
        <begin position="155"/>
        <end position="270"/>
    </location>
</feature>
<dbReference type="InterPro" id="IPR055170">
    <property type="entry name" value="GFO_IDH_MocA-like_dom"/>
</dbReference>
<comment type="similarity">
    <text evidence="1">Belongs to the Gfo/Idh/MocA family.</text>
</comment>
<proteinExistence type="inferred from homology"/>
<dbReference type="Gene3D" id="3.40.50.720">
    <property type="entry name" value="NAD(P)-binding Rossmann-like Domain"/>
    <property type="match status" value="1"/>
</dbReference>
<evidence type="ECO:0000313" key="7">
    <source>
        <dbReference type="RefSeq" id="WP_051379054.1"/>
    </source>
</evidence>
<dbReference type="SUPFAM" id="SSF55347">
    <property type="entry name" value="Glyceraldehyde-3-phosphate dehydrogenase-like, C-terminal domain"/>
    <property type="match status" value="1"/>
</dbReference>
<dbReference type="Gene3D" id="3.30.360.10">
    <property type="entry name" value="Dihydrodipicolinate Reductase, domain 2"/>
    <property type="match status" value="1"/>
</dbReference>
<dbReference type="GO" id="GO:0016491">
    <property type="term" value="F:oxidoreductase activity"/>
    <property type="evidence" value="ECO:0007669"/>
    <property type="project" value="UniProtKB-KW"/>
</dbReference>
<reference evidence="7" key="3">
    <citation type="journal article" date="2019" name="Methods Mol. Biol.">
        <title>55 Years of the Rossmann Fold.</title>
        <authorList>
            <person name="Shin W.H."/>
            <person name="Kihara D."/>
        </authorList>
    </citation>
    <scope>NUCLEOTIDE SEQUENCE</scope>
</reference>
<evidence type="ECO:0000256" key="3">
    <source>
        <dbReference type="SAM" id="MobiDB-lite"/>
    </source>
</evidence>
<dbReference type="GO" id="GO:0000166">
    <property type="term" value="F:nucleotide binding"/>
    <property type="evidence" value="ECO:0007669"/>
    <property type="project" value="InterPro"/>
</dbReference>
<evidence type="ECO:0000256" key="1">
    <source>
        <dbReference type="ARBA" id="ARBA00010928"/>
    </source>
</evidence>
<evidence type="ECO:0000256" key="2">
    <source>
        <dbReference type="ARBA" id="ARBA00023002"/>
    </source>
</evidence>
<feature type="domain" description="Gfo/Idh/MocA-like oxidoreductase N-terminal" evidence="4">
    <location>
        <begin position="24"/>
        <end position="144"/>
    </location>
</feature>
<dbReference type="OrthoDB" id="9793050at2"/>
<dbReference type="Proteomes" id="UP000675920">
    <property type="component" value="Unplaced"/>
</dbReference>
<sequence>MNPSRIPAAARAGNRHARDSALSVRYAVVGAGWIAQSALMPAVAHTGNSRLSAVVTGDLRKARELGRHYGIASHAYADYDWLLESGDIDAIYLALPNFMHRDFAVKALDAGIHVLLEKPMATSEADCAAILEAARRSTAKLMIAYRLHFEPATLEALRLVRAGELGEVHLFSSVFAQQVHAANHRAHHGFWAGPVADMGPYPINAARAVFGAEPEEVMAVGTRTPGAGFDFDDTVSATLRFPGGRLAQFCVSYAGNPVDQYRIVGTKGDLEVNPGFMFGMPLGHVLRKGQEAVSTTFDETDQFGGELKYFSDCILNDRLPEPDGEEGLADVRVIAAIERALTTGRPQRLAPLDRERRPDPAQKMTLPPVEQPQLVDAAAP</sequence>
<keyword evidence="6" id="KW-1185">Reference proteome</keyword>
<evidence type="ECO:0000259" key="5">
    <source>
        <dbReference type="Pfam" id="PF22725"/>
    </source>
</evidence>
<dbReference type="RefSeq" id="WP_051379054.1">
    <property type="nucleotide sequence ID" value="NZ_KI519499.1"/>
</dbReference>
<reference evidence="7" key="5">
    <citation type="submission" date="2025-08" db="UniProtKB">
        <authorList>
            <consortium name="RefSeq"/>
        </authorList>
    </citation>
    <scope>IDENTIFICATION</scope>
</reference>